<organism evidence="1 2">
    <name type="scientific">Oedothorax gibbosus</name>
    <dbReference type="NCBI Taxonomy" id="931172"/>
    <lineage>
        <taxon>Eukaryota</taxon>
        <taxon>Metazoa</taxon>
        <taxon>Ecdysozoa</taxon>
        <taxon>Arthropoda</taxon>
        <taxon>Chelicerata</taxon>
        <taxon>Arachnida</taxon>
        <taxon>Araneae</taxon>
        <taxon>Araneomorphae</taxon>
        <taxon>Entelegynae</taxon>
        <taxon>Araneoidea</taxon>
        <taxon>Linyphiidae</taxon>
        <taxon>Erigoninae</taxon>
        <taxon>Oedothorax</taxon>
    </lineage>
</organism>
<evidence type="ECO:0000313" key="1">
    <source>
        <dbReference type="EMBL" id="KAG8191393.1"/>
    </source>
</evidence>
<evidence type="ECO:0000313" key="2">
    <source>
        <dbReference type="Proteomes" id="UP000827092"/>
    </source>
</evidence>
<sequence length="167" mass="17542">MQNLTGTLCLWRHVSVHLLSPKIDVVAAEFRADAADAGRCERRLESVRGAVLAHVAAAEEGARTLQGAGRDEGAARAALRSMLRALGGRNLDDLLDQVARMQLAKVAPDCAEAGRRLWSALRTELMEAVSSAGERVSLVCRGASPLLRRAAAAALGATACATSSTKL</sequence>
<proteinExistence type="predicted"/>
<name>A0AAV6V5P3_9ARAC</name>
<gene>
    <name evidence="1" type="ORF">JTE90_006134</name>
</gene>
<protein>
    <submittedName>
        <fullName evidence="1">Uncharacterized protein</fullName>
    </submittedName>
</protein>
<dbReference type="AlphaFoldDB" id="A0AAV6V5P3"/>
<keyword evidence="2" id="KW-1185">Reference proteome</keyword>
<dbReference type="EMBL" id="JAFNEN010000161">
    <property type="protein sequence ID" value="KAG8191393.1"/>
    <property type="molecule type" value="Genomic_DNA"/>
</dbReference>
<reference evidence="1 2" key="1">
    <citation type="journal article" date="2022" name="Nat. Ecol. Evol.">
        <title>A masculinizing supergene underlies an exaggerated male reproductive morph in a spider.</title>
        <authorList>
            <person name="Hendrickx F."/>
            <person name="De Corte Z."/>
            <person name="Sonet G."/>
            <person name="Van Belleghem S.M."/>
            <person name="Kostlbacher S."/>
            <person name="Vangestel C."/>
        </authorList>
    </citation>
    <scope>NUCLEOTIDE SEQUENCE [LARGE SCALE GENOMIC DNA]</scope>
    <source>
        <strain evidence="1">W744_W776</strain>
    </source>
</reference>
<dbReference type="Proteomes" id="UP000827092">
    <property type="component" value="Unassembled WGS sequence"/>
</dbReference>
<comment type="caution">
    <text evidence="1">The sequence shown here is derived from an EMBL/GenBank/DDBJ whole genome shotgun (WGS) entry which is preliminary data.</text>
</comment>
<accession>A0AAV6V5P3</accession>